<name>A0AAD5UIC4_9FUNG</name>
<organism evidence="3 4">
    <name type="scientific">Boothiomyces macroporosus</name>
    <dbReference type="NCBI Taxonomy" id="261099"/>
    <lineage>
        <taxon>Eukaryota</taxon>
        <taxon>Fungi</taxon>
        <taxon>Fungi incertae sedis</taxon>
        <taxon>Chytridiomycota</taxon>
        <taxon>Chytridiomycota incertae sedis</taxon>
        <taxon>Chytridiomycetes</taxon>
        <taxon>Rhizophydiales</taxon>
        <taxon>Terramycetaceae</taxon>
        <taxon>Boothiomyces</taxon>
    </lineage>
</organism>
<evidence type="ECO:0000256" key="1">
    <source>
        <dbReference type="SAM" id="MobiDB-lite"/>
    </source>
</evidence>
<evidence type="ECO:0000313" key="4">
    <source>
        <dbReference type="Proteomes" id="UP001210925"/>
    </source>
</evidence>
<evidence type="ECO:0000256" key="2">
    <source>
        <dbReference type="SAM" id="Phobius"/>
    </source>
</evidence>
<comment type="caution">
    <text evidence="3">The sequence shown here is derived from an EMBL/GenBank/DDBJ whole genome shotgun (WGS) entry which is preliminary data.</text>
</comment>
<keyword evidence="4" id="KW-1185">Reference proteome</keyword>
<keyword evidence="2" id="KW-0812">Transmembrane</keyword>
<protein>
    <submittedName>
        <fullName evidence="3">Uncharacterized protein</fullName>
    </submittedName>
</protein>
<evidence type="ECO:0000313" key="3">
    <source>
        <dbReference type="EMBL" id="KAJ3256560.1"/>
    </source>
</evidence>
<reference evidence="3" key="1">
    <citation type="submission" date="2020-05" db="EMBL/GenBank/DDBJ databases">
        <title>Phylogenomic resolution of chytrid fungi.</title>
        <authorList>
            <person name="Stajich J.E."/>
            <person name="Amses K."/>
            <person name="Simmons R."/>
            <person name="Seto K."/>
            <person name="Myers J."/>
            <person name="Bonds A."/>
            <person name="Quandt C.A."/>
            <person name="Barry K."/>
            <person name="Liu P."/>
            <person name="Grigoriev I."/>
            <person name="Longcore J.E."/>
            <person name="James T.Y."/>
        </authorList>
    </citation>
    <scope>NUCLEOTIDE SEQUENCE</scope>
    <source>
        <strain evidence="3">PLAUS21</strain>
    </source>
</reference>
<dbReference type="EMBL" id="JADGKB010000049">
    <property type="protein sequence ID" value="KAJ3256560.1"/>
    <property type="molecule type" value="Genomic_DNA"/>
</dbReference>
<feature type="region of interest" description="Disordered" evidence="1">
    <location>
        <begin position="1"/>
        <end position="22"/>
    </location>
</feature>
<feature type="transmembrane region" description="Helical" evidence="2">
    <location>
        <begin position="290"/>
        <end position="317"/>
    </location>
</feature>
<feature type="transmembrane region" description="Helical" evidence="2">
    <location>
        <begin position="362"/>
        <end position="387"/>
    </location>
</feature>
<proteinExistence type="predicted"/>
<accession>A0AAD5UIC4</accession>
<dbReference type="Proteomes" id="UP001210925">
    <property type="component" value="Unassembled WGS sequence"/>
</dbReference>
<feature type="transmembrane region" description="Helical" evidence="2">
    <location>
        <begin position="248"/>
        <end position="270"/>
    </location>
</feature>
<sequence>MADDPHHSILKKSQSDAKLGSGALEVKHGSSSILASRSSLKQEVSIELEPPKRRRSKVNFLDDNQAIDEIASVTEAIPHILINDTPEMKIKESHPKSPSIVIPLPIQEEKEPETAKVNTANADQLLIPTPVNVKQSSTLQVPLTPTSGKPENKNSQDTSAQPRISFLSGISPFFRGPSALSVSEPYSPKNQSSWEPNIKRSVEMLNDSRPQSPEVKPDDKKSEMSNGSSLNSKYPTAREINESFGKKLWRLNLTVFSLVYCVGLGYFFFWLSEGLRIPIEQVITQTAFSVIIEVALLAANYLVAASLNCAISAYFGYCLTRKTGYSLAVCGYTQAKISHKHQFAKELSQNSACRQILLRLRWFWLVLELLTVITPIVAVSMTADVLYMDDGYGNCLVYTQYGFPEDRLFPNFDYTAGVASHVFGQALGSMRAEELQKGITDSVYSTFIMGPQLLDAASDGQSIVGQGYSTQWQSNCYCININDPDDMQYVGVNGSDFTYFQSTYLNTNPSKTLITQIVQSNSTLELKSVLTGFEAVCGGNQYLNVAPVCSTTLSNFNFAVVQVQMMTDGTSSSGTWFS</sequence>
<dbReference type="AlphaFoldDB" id="A0AAD5UIC4"/>
<keyword evidence="2" id="KW-1133">Transmembrane helix</keyword>
<feature type="region of interest" description="Disordered" evidence="1">
    <location>
        <begin position="133"/>
        <end position="160"/>
    </location>
</feature>
<gene>
    <name evidence="3" type="ORF">HK103_005303</name>
</gene>
<feature type="region of interest" description="Disordered" evidence="1">
    <location>
        <begin position="204"/>
        <end position="233"/>
    </location>
</feature>
<keyword evidence="2" id="KW-0472">Membrane</keyword>
<feature type="compositionally biased region" description="Polar residues" evidence="1">
    <location>
        <begin position="224"/>
        <end position="233"/>
    </location>
</feature>